<dbReference type="AlphaFoldDB" id="A0A6N2LMB1"/>
<feature type="signal peptide" evidence="1">
    <location>
        <begin position="1"/>
        <end position="19"/>
    </location>
</feature>
<name>A0A6N2LMB1_SALVM</name>
<keyword evidence="1" id="KW-0732">Signal</keyword>
<gene>
    <name evidence="2" type="ORF">SVIM_LOCUS254918</name>
</gene>
<protein>
    <submittedName>
        <fullName evidence="2">Uncharacterized protein</fullName>
    </submittedName>
</protein>
<evidence type="ECO:0000313" key="2">
    <source>
        <dbReference type="EMBL" id="VFU42471.1"/>
    </source>
</evidence>
<proteinExistence type="predicted"/>
<sequence>MFVFQGLVSVLLVSCEVTALKFDEDGGFTMAGCFTTWWIDIKLAIIRASYLFSYQIALSFSGKTKLKRKIK</sequence>
<organism evidence="2">
    <name type="scientific">Salix viminalis</name>
    <name type="common">Common osier</name>
    <name type="synonym">Basket willow</name>
    <dbReference type="NCBI Taxonomy" id="40686"/>
    <lineage>
        <taxon>Eukaryota</taxon>
        <taxon>Viridiplantae</taxon>
        <taxon>Streptophyta</taxon>
        <taxon>Embryophyta</taxon>
        <taxon>Tracheophyta</taxon>
        <taxon>Spermatophyta</taxon>
        <taxon>Magnoliopsida</taxon>
        <taxon>eudicotyledons</taxon>
        <taxon>Gunneridae</taxon>
        <taxon>Pentapetalae</taxon>
        <taxon>rosids</taxon>
        <taxon>fabids</taxon>
        <taxon>Malpighiales</taxon>
        <taxon>Salicaceae</taxon>
        <taxon>Saliceae</taxon>
        <taxon>Salix</taxon>
    </lineage>
</organism>
<accession>A0A6N2LMB1</accession>
<reference evidence="2" key="1">
    <citation type="submission" date="2019-03" db="EMBL/GenBank/DDBJ databases">
        <authorList>
            <person name="Mank J."/>
            <person name="Almeida P."/>
        </authorList>
    </citation>
    <scope>NUCLEOTIDE SEQUENCE</scope>
    <source>
        <strain evidence="2">78183</strain>
    </source>
</reference>
<evidence type="ECO:0000256" key="1">
    <source>
        <dbReference type="SAM" id="SignalP"/>
    </source>
</evidence>
<dbReference type="EMBL" id="CAADRP010001582">
    <property type="protein sequence ID" value="VFU42471.1"/>
    <property type="molecule type" value="Genomic_DNA"/>
</dbReference>
<feature type="chain" id="PRO_5026894587" evidence="1">
    <location>
        <begin position="20"/>
        <end position="71"/>
    </location>
</feature>